<dbReference type="AlphaFoldDB" id="F1YQ35"/>
<dbReference type="EMBL" id="AEUD01000042">
    <property type="protein sequence ID" value="EGD53189.1"/>
    <property type="molecule type" value="Genomic_DNA"/>
</dbReference>
<keyword evidence="8" id="KW-1185">Reference proteome</keyword>
<evidence type="ECO:0000256" key="5">
    <source>
        <dbReference type="ARBA" id="ARBA00023014"/>
    </source>
</evidence>
<dbReference type="PANTHER" id="PTHR21266">
    <property type="entry name" value="IRON-SULFUR DOMAIN CONTAINING PROTEIN"/>
    <property type="match status" value="1"/>
</dbReference>
<keyword evidence="2" id="KW-0479">Metal-binding</keyword>
<keyword evidence="4" id="KW-0408">Iron</keyword>
<name>F1YQ35_9ACTN</name>
<dbReference type="GO" id="GO:0004497">
    <property type="term" value="F:monooxygenase activity"/>
    <property type="evidence" value="ECO:0007669"/>
    <property type="project" value="UniProtKB-ARBA"/>
</dbReference>
<accession>F1YQ35</accession>
<keyword evidence="3" id="KW-0560">Oxidoreductase</keyword>
<sequence>MTTTPDNDFRSIESAGAPKRFARGWHCLGLAKDFKDGEPHQIKAFGTELVVFQSESDGKLNVLDAYCRHMGGNLANGQIKGDSIACPFHDWRWG</sequence>
<evidence type="ECO:0000256" key="2">
    <source>
        <dbReference type="ARBA" id="ARBA00022723"/>
    </source>
</evidence>
<dbReference type="GO" id="GO:0051537">
    <property type="term" value="F:2 iron, 2 sulfur cluster binding"/>
    <property type="evidence" value="ECO:0007669"/>
    <property type="project" value="UniProtKB-KW"/>
</dbReference>
<dbReference type="InterPro" id="IPR050584">
    <property type="entry name" value="Cholesterol_7-desaturase"/>
</dbReference>
<evidence type="ECO:0000259" key="6">
    <source>
        <dbReference type="PROSITE" id="PS51296"/>
    </source>
</evidence>
<gene>
    <name evidence="7" type="ORF">SCNU_20236</name>
</gene>
<dbReference type="STRING" id="644548.SCNU_20236"/>
<dbReference type="OrthoDB" id="5243643at2"/>
<keyword evidence="5" id="KW-0411">Iron-sulfur</keyword>
<dbReference type="Proteomes" id="UP000035065">
    <property type="component" value="Unassembled WGS sequence"/>
</dbReference>
<feature type="non-terminal residue" evidence="7">
    <location>
        <position position="94"/>
    </location>
</feature>
<dbReference type="Gene3D" id="2.102.10.10">
    <property type="entry name" value="Rieske [2Fe-2S] iron-sulphur domain"/>
    <property type="match status" value="1"/>
</dbReference>
<dbReference type="RefSeq" id="WP_009681209.1">
    <property type="nucleotide sequence ID" value="NZ_AEUD01000042.1"/>
</dbReference>
<keyword evidence="1" id="KW-0001">2Fe-2S</keyword>
<evidence type="ECO:0000256" key="3">
    <source>
        <dbReference type="ARBA" id="ARBA00023002"/>
    </source>
</evidence>
<dbReference type="Pfam" id="PF00355">
    <property type="entry name" value="Rieske"/>
    <property type="match status" value="1"/>
</dbReference>
<organism evidence="7 8">
    <name type="scientific">Gordonia neofelifaecis NRRL B-59395</name>
    <dbReference type="NCBI Taxonomy" id="644548"/>
    <lineage>
        <taxon>Bacteria</taxon>
        <taxon>Bacillati</taxon>
        <taxon>Actinomycetota</taxon>
        <taxon>Actinomycetes</taxon>
        <taxon>Mycobacteriales</taxon>
        <taxon>Gordoniaceae</taxon>
        <taxon>Gordonia</taxon>
    </lineage>
</organism>
<dbReference type="PROSITE" id="PS51296">
    <property type="entry name" value="RIESKE"/>
    <property type="match status" value="1"/>
</dbReference>
<dbReference type="SUPFAM" id="SSF50022">
    <property type="entry name" value="ISP domain"/>
    <property type="match status" value="1"/>
</dbReference>
<dbReference type="InterPro" id="IPR036922">
    <property type="entry name" value="Rieske_2Fe-2S_sf"/>
</dbReference>
<comment type="caution">
    <text evidence="7">The sequence shown here is derived from an EMBL/GenBank/DDBJ whole genome shotgun (WGS) entry which is preliminary data.</text>
</comment>
<evidence type="ECO:0000313" key="7">
    <source>
        <dbReference type="EMBL" id="EGD53189.1"/>
    </source>
</evidence>
<dbReference type="InterPro" id="IPR017941">
    <property type="entry name" value="Rieske_2Fe-2S"/>
</dbReference>
<evidence type="ECO:0000256" key="1">
    <source>
        <dbReference type="ARBA" id="ARBA00022714"/>
    </source>
</evidence>
<evidence type="ECO:0000313" key="8">
    <source>
        <dbReference type="Proteomes" id="UP000035065"/>
    </source>
</evidence>
<evidence type="ECO:0000256" key="4">
    <source>
        <dbReference type="ARBA" id="ARBA00023004"/>
    </source>
</evidence>
<dbReference type="PANTHER" id="PTHR21266:SF60">
    <property type="entry name" value="3-KETOSTEROID-9-ALPHA-MONOOXYGENASE, OXYGENASE COMPONENT"/>
    <property type="match status" value="1"/>
</dbReference>
<proteinExistence type="predicted"/>
<dbReference type="eggNOG" id="COG4638">
    <property type="taxonomic scope" value="Bacteria"/>
</dbReference>
<protein>
    <submittedName>
        <fullName evidence="7">Putative terminal oxygenase</fullName>
    </submittedName>
</protein>
<dbReference type="GO" id="GO:0016705">
    <property type="term" value="F:oxidoreductase activity, acting on paired donors, with incorporation or reduction of molecular oxygen"/>
    <property type="evidence" value="ECO:0007669"/>
    <property type="project" value="UniProtKB-ARBA"/>
</dbReference>
<reference evidence="7 8" key="1">
    <citation type="journal article" date="2011" name="J. Bacteriol.">
        <title>Draft Genome Sequence of Gordonia neofelifaecis NRRL B-59395, a Cholesterol-Degrading Actinomycete.</title>
        <authorList>
            <person name="Ge F."/>
            <person name="Li W."/>
            <person name="Chen G."/>
            <person name="Liu Y."/>
            <person name="Zhang G."/>
            <person name="Yong B."/>
            <person name="Wang Q."/>
            <person name="Wang N."/>
            <person name="Huang Z."/>
            <person name="Li W."/>
            <person name="Wang J."/>
            <person name="Wu C."/>
            <person name="Xie Q."/>
            <person name="Liu G."/>
        </authorList>
    </citation>
    <scope>NUCLEOTIDE SEQUENCE [LARGE SCALE GENOMIC DNA]</scope>
    <source>
        <strain evidence="7 8">NRRL B-59395</strain>
    </source>
</reference>
<dbReference type="GO" id="GO:0046872">
    <property type="term" value="F:metal ion binding"/>
    <property type="evidence" value="ECO:0007669"/>
    <property type="project" value="UniProtKB-KW"/>
</dbReference>
<feature type="domain" description="Rieske" evidence="6">
    <location>
        <begin position="25"/>
        <end position="94"/>
    </location>
</feature>